<dbReference type="AlphaFoldDB" id="A0A2U1ST06"/>
<dbReference type="InterPro" id="IPR019587">
    <property type="entry name" value="Polyketide_cyclase/dehydratase"/>
</dbReference>
<accession>A0A2U1ST06</accession>
<dbReference type="Proteomes" id="UP000245137">
    <property type="component" value="Unassembled WGS sequence"/>
</dbReference>
<feature type="signal peptide" evidence="1">
    <location>
        <begin position="1"/>
        <end position="26"/>
    </location>
</feature>
<keyword evidence="4" id="KW-1185">Reference proteome</keyword>
<dbReference type="PANTHER" id="PTHR39332:SF7">
    <property type="entry name" value="SRPBCC FAMILY PROTEIN"/>
    <property type="match status" value="1"/>
</dbReference>
<proteinExistence type="predicted"/>
<name>A0A2U1ST06_METSR</name>
<dbReference type="InterPro" id="IPR023393">
    <property type="entry name" value="START-like_dom_sf"/>
</dbReference>
<dbReference type="RefSeq" id="WP_108916498.1">
    <property type="nucleotide sequence ID" value="NZ_BGJY01000015.1"/>
</dbReference>
<dbReference type="PROSITE" id="PS51318">
    <property type="entry name" value="TAT"/>
    <property type="match status" value="1"/>
</dbReference>
<feature type="chain" id="PRO_5036052184" evidence="1">
    <location>
        <begin position="27"/>
        <end position="181"/>
    </location>
</feature>
<evidence type="ECO:0000313" key="3">
    <source>
        <dbReference type="EMBL" id="TRL31445.1"/>
    </source>
</evidence>
<evidence type="ECO:0000313" key="4">
    <source>
        <dbReference type="Proteomes" id="UP000245137"/>
    </source>
</evidence>
<sequence>MSFVVARRGFLAALSLAALASSAALAHGPSRQKVTETIEIAAPAEKVWAIVGNFQDLSWLPPVAKTEGQGGNTPDKATRHLTLKNGGEIDELLTKYDEKDFSLAYRIEKVDVKILPVNNYSSTITVKPQGDKSVVEWRGAFYRGFPNNDPPPELSDEAALKAVTDLYKAGLASLKAKVEGK</sequence>
<keyword evidence="1" id="KW-0732">Signal</keyword>
<dbReference type="OrthoDB" id="1364128at2"/>
<dbReference type="CDD" id="cd07821">
    <property type="entry name" value="PYR_PYL_RCAR_like"/>
    <property type="match status" value="1"/>
</dbReference>
<evidence type="ECO:0000256" key="1">
    <source>
        <dbReference type="SAM" id="SignalP"/>
    </source>
</evidence>
<reference evidence="2 4" key="1">
    <citation type="journal article" date="2018" name="Appl. Microbiol. Biotechnol.">
        <title>Co-cultivation of the strictly anaerobic methanogen Methanosarcina barkeri with aerobic methanotrophs in an oxygen-limited membrane bioreactor.</title>
        <authorList>
            <person name="In 't Zandt M.H."/>
            <person name="van den Bosch T.J.M."/>
            <person name="Rijkers R."/>
            <person name="van Kessel M.A.H.J."/>
            <person name="Jetten M.S.M."/>
            <person name="Welte C.U."/>
        </authorList>
    </citation>
    <scope>NUCLEOTIDE SEQUENCE [LARGE SCALE GENOMIC DNA]</scope>
    <source>
        <strain evidence="2 4">DSM 17706</strain>
    </source>
</reference>
<reference evidence="3 5" key="3">
    <citation type="submission" date="2019-07" db="EMBL/GenBank/DDBJ databases">
        <title>Ln-dependent methylotrophs.</title>
        <authorList>
            <person name="Tani A."/>
        </authorList>
    </citation>
    <scope>NUCLEOTIDE SEQUENCE [LARGE SCALE GENOMIC DNA]</scope>
    <source>
        <strain evidence="3 5">SM89A</strain>
    </source>
</reference>
<evidence type="ECO:0000313" key="5">
    <source>
        <dbReference type="Proteomes" id="UP000316781"/>
    </source>
</evidence>
<gene>
    <name evidence="2" type="ORF">C5689_06720</name>
    <name evidence="3" type="ORF">FM996_13660</name>
</gene>
<protein>
    <submittedName>
        <fullName evidence="3">SRPBCC family protein</fullName>
    </submittedName>
</protein>
<dbReference type="PANTHER" id="PTHR39332">
    <property type="entry name" value="BLL4707 PROTEIN"/>
    <property type="match status" value="1"/>
</dbReference>
<dbReference type="InterPro" id="IPR006311">
    <property type="entry name" value="TAT_signal"/>
</dbReference>
<dbReference type="EMBL" id="VJMF01000055">
    <property type="protein sequence ID" value="TRL31445.1"/>
    <property type="molecule type" value="Genomic_DNA"/>
</dbReference>
<dbReference type="Gene3D" id="3.30.530.20">
    <property type="match status" value="1"/>
</dbReference>
<comment type="caution">
    <text evidence="2">The sequence shown here is derived from an EMBL/GenBank/DDBJ whole genome shotgun (WGS) entry which is preliminary data.</text>
</comment>
<reference evidence="2" key="2">
    <citation type="submission" date="2018-02" db="EMBL/GenBank/DDBJ databases">
        <authorList>
            <person name="Cohen D.B."/>
            <person name="Kent A.D."/>
        </authorList>
    </citation>
    <scope>NUCLEOTIDE SEQUENCE</scope>
    <source>
        <strain evidence="2">DSM 17706</strain>
    </source>
</reference>
<dbReference type="SUPFAM" id="SSF55961">
    <property type="entry name" value="Bet v1-like"/>
    <property type="match status" value="1"/>
</dbReference>
<dbReference type="Pfam" id="PF10604">
    <property type="entry name" value="Polyketide_cyc2"/>
    <property type="match status" value="1"/>
</dbReference>
<evidence type="ECO:0000313" key="2">
    <source>
        <dbReference type="EMBL" id="PWB94744.1"/>
    </source>
</evidence>
<dbReference type="EMBL" id="PUIV01000006">
    <property type="protein sequence ID" value="PWB94744.1"/>
    <property type="molecule type" value="Genomic_DNA"/>
</dbReference>
<organism evidence="2 4">
    <name type="scientific">Methylosinus sporium</name>
    <dbReference type="NCBI Taxonomy" id="428"/>
    <lineage>
        <taxon>Bacteria</taxon>
        <taxon>Pseudomonadati</taxon>
        <taxon>Pseudomonadota</taxon>
        <taxon>Alphaproteobacteria</taxon>
        <taxon>Hyphomicrobiales</taxon>
        <taxon>Methylocystaceae</taxon>
        <taxon>Methylosinus</taxon>
    </lineage>
</organism>
<dbReference type="Proteomes" id="UP000316781">
    <property type="component" value="Unassembled WGS sequence"/>
</dbReference>